<dbReference type="RefSeq" id="XP_013332640.1">
    <property type="nucleotide sequence ID" value="XM_013477186.1"/>
</dbReference>
<keyword evidence="2 6" id="KW-0812">Transmembrane</keyword>
<dbReference type="PANTHER" id="PTHR43184">
    <property type="entry name" value="MAJOR FACILITATOR SUPERFAMILY TRANSPORTER 16, ISOFORM B"/>
    <property type="match status" value="1"/>
</dbReference>
<feature type="compositionally biased region" description="Low complexity" evidence="5">
    <location>
        <begin position="62"/>
        <end position="82"/>
    </location>
</feature>
<sequence>MVVTRQGTVTSAAGPPGGAAAAAAGAGADAAAAAAAKGRSPVKPAAQQRAPSKKKRGGGRSPAAPRTAAHRGAASPGGSPRSAGGGGGSPRVHIASRPVVLPSLSTSSFSSRRSPSDKPLIRGGPLKERQQTGPLPFVRQMSDMSDVEVPTHDDTEESLVAAPAARRAASTTRRRRGGGAVSGGGATDEGEITRQTSSSSSSSTSSNRSSSSRQSRPVPLLQKEVYNDPSVLGGIRSRSRIISSSSSSNNNNNNILDGSSSTCSNSSSSNSSSSSSSSSSISSSSTSRISEGKLGQLLLTYFCYASLYLTRKPFASCKREIEKQLSLSTAALGGIDTVFLSAYAASQLLLAPFLLGRAAAAAAATAAAATGAAATGAGKGGKGGGDPTAAAAAAGRAVERQPSQMQHQQEDKQQQQQMQQQQQQQQEKSLLLRVLGVGRFRRLCAAYFSVKLVRYALLYWLAYYLEQHAALTAAAAAFYCTYFDAGGVFGSVALGWFSDKYLRGRRVVLLSPLCCIAGVSLLLLHSAVVWGPAGDLGFAAQAALLLAGAAIAAPDSVLGAAAAADACAEEGAANDAAFAAAAACIVNGSGSVGSIVQGLLTPTLLAVYGWGGVFNFLAGISFLGAASLLPGAIKDYKFLRAAKKTA</sequence>
<feature type="compositionally biased region" description="Low complexity" evidence="5">
    <location>
        <begin position="233"/>
        <end position="287"/>
    </location>
</feature>
<evidence type="ECO:0000256" key="2">
    <source>
        <dbReference type="ARBA" id="ARBA00022692"/>
    </source>
</evidence>
<reference evidence="7" key="1">
    <citation type="submission" date="2013-10" db="EMBL/GenBank/DDBJ databases">
        <title>Genomic analysis of the causative agents of coccidiosis in chickens.</title>
        <authorList>
            <person name="Reid A.J."/>
            <person name="Blake D."/>
            <person name="Billington K."/>
            <person name="Browne H."/>
            <person name="Dunn M."/>
            <person name="Hung S."/>
            <person name="Kawahara F."/>
            <person name="Miranda-Saavedra D."/>
            <person name="Mourier T."/>
            <person name="Nagra H."/>
            <person name="Otto T.D."/>
            <person name="Rawlings N."/>
            <person name="Sanchez A."/>
            <person name="Sanders M."/>
            <person name="Subramaniam C."/>
            <person name="Tay Y."/>
            <person name="Dear P."/>
            <person name="Doerig C."/>
            <person name="Gruber A."/>
            <person name="Parkinson J."/>
            <person name="Shirley M."/>
            <person name="Wan K.L."/>
            <person name="Berriman M."/>
            <person name="Tomley F."/>
            <person name="Pain A."/>
        </authorList>
    </citation>
    <scope>NUCLEOTIDE SEQUENCE [LARGE SCALE GENOMIC DNA]</scope>
    <source>
        <strain evidence="7">Weybridge</strain>
    </source>
</reference>
<dbReference type="OMA" id="FASCKRE"/>
<feature type="transmembrane region" description="Helical" evidence="6">
    <location>
        <begin position="542"/>
        <end position="564"/>
    </location>
</feature>
<feature type="transmembrane region" description="Helical" evidence="6">
    <location>
        <begin position="509"/>
        <end position="530"/>
    </location>
</feature>
<feature type="transmembrane region" description="Helical" evidence="6">
    <location>
        <begin position="443"/>
        <end position="463"/>
    </location>
</feature>
<dbReference type="OrthoDB" id="342060at2759"/>
<evidence type="ECO:0000256" key="6">
    <source>
        <dbReference type="SAM" id="Phobius"/>
    </source>
</evidence>
<dbReference type="GeneID" id="25335346"/>
<protein>
    <submittedName>
        <fullName evidence="7">Uncharacterized protein</fullName>
    </submittedName>
</protein>
<evidence type="ECO:0000313" key="7">
    <source>
        <dbReference type="EMBL" id="CDJ55990.1"/>
    </source>
</evidence>
<keyword evidence="4 6" id="KW-0472">Membrane</keyword>
<dbReference type="VEuPathDB" id="ToxoDB:EMWEY_00013600"/>
<reference evidence="7" key="2">
    <citation type="submission" date="2013-10" db="EMBL/GenBank/DDBJ databases">
        <authorList>
            <person name="Aslett M."/>
        </authorList>
    </citation>
    <scope>NUCLEOTIDE SEQUENCE [LARGE SCALE GENOMIC DNA]</scope>
    <source>
        <strain evidence="7">Weybridge</strain>
    </source>
</reference>
<organism evidence="7 8">
    <name type="scientific">Eimeria maxima</name>
    <name type="common">Coccidian parasite</name>
    <dbReference type="NCBI Taxonomy" id="5804"/>
    <lineage>
        <taxon>Eukaryota</taxon>
        <taxon>Sar</taxon>
        <taxon>Alveolata</taxon>
        <taxon>Apicomplexa</taxon>
        <taxon>Conoidasida</taxon>
        <taxon>Coccidia</taxon>
        <taxon>Eucoccidiorida</taxon>
        <taxon>Eimeriorina</taxon>
        <taxon>Eimeriidae</taxon>
        <taxon>Eimeria</taxon>
    </lineage>
</organism>
<comment type="subcellular location">
    <subcellularLocation>
        <location evidence="1">Membrane</location>
        <topology evidence="1">Multi-pass membrane protein</topology>
    </subcellularLocation>
</comment>
<name>U6M2S4_EIMMA</name>
<dbReference type="GO" id="GO:0016020">
    <property type="term" value="C:membrane"/>
    <property type="evidence" value="ECO:0007669"/>
    <property type="project" value="UniProtKB-SubCell"/>
</dbReference>
<dbReference type="InterPro" id="IPR036259">
    <property type="entry name" value="MFS_trans_sf"/>
</dbReference>
<keyword evidence="3 6" id="KW-1133">Transmembrane helix</keyword>
<feature type="compositionally biased region" description="Low complexity" evidence="5">
    <location>
        <begin position="193"/>
        <end position="216"/>
    </location>
</feature>
<dbReference type="EMBL" id="HG718756">
    <property type="protein sequence ID" value="CDJ55990.1"/>
    <property type="molecule type" value="Genomic_DNA"/>
</dbReference>
<dbReference type="Proteomes" id="UP000030763">
    <property type="component" value="Unassembled WGS sequence"/>
</dbReference>
<feature type="compositionally biased region" description="Polar residues" evidence="5">
    <location>
        <begin position="1"/>
        <end position="11"/>
    </location>
</feature>
<evidence type="ECO:0000313" key="8">
    <source>
        <dbReference type="Proteomes" id="UP000030763"/>
    </source>
</evidence>
<feature type="compositionally biased region" description="Basic and acidic residues" evidence="5">
    <location>
        <begin position="114"/>
        <end position="130"/>
    </location>
</feature>
<evidence type="ECO:0000256" key="3">
    <source>
        <dbReference type="ARBA" id="ARBA00022989"/>
    </source>
</evidence>
<dbReference type="AlphaFoldDB" id="U6M2S4"/>
<feature type="transmembrane region" description="Helical" evidence="6">
    <location>
        <begin position="469"/>
        <end position="497"/>
    </location>
</feature>
<gene>
    <name evidence="7" type="ORF">EMWEY_00013600</name>
</gene>
<feature type="compositionally biased region" description="Low complexity" evidence="5">
    <location>
        <begin position="96"/>
        <end position="113"/>
    </location>
</feature>
<feature type="compositionally biased region" description="Low complexity" evidence="5">
    <location>
        <begin position="160"/>
        <end position="171"/>
    </location>
</feature>
<feature type="transmembrane region" description="Helical" evidence="6">
    <location>
        <begin position="576"/>
        <end position="600"/>
    </location>
</feature>
<proteinExistence type="predicted"/>
<evidence type="ECO:0000256" key="5">
    <source>
        <dbReference type="SAM" id="MobiDB-lite"/>
    </source>
</evidence>
<feature type="region of interest" description="Disordered" evidence="5">
    <location>
        <begin position="1"/>
        <end position="287"/>
    </location>
</feature>
<feature type="compositionally biased region" description="Low complexity" evidence="5">
    <location>
        <begin position="12"/>
        <end position="36"/>
    </location>
</feature>
<evidence type="ECO:0000256" key="1">
    <source>
        <dbReference type="ARBA" id="ARBA00004141"/>
    </source>
</evidence>
<accession>U6M2S4</accession>
<feature type="transmembrane region" description="Helical" evidence="6">
    <location>
        <begin position="612"/>
        <end position="633"/>
    </location>
</feature>
<keyword evidence="8" id="KW-1185">Reference proteome</keyword>
<dbReference type="SUPFAM" id="SSF103473">
    <property type="entry name" value="MFS general substrate transporter"/>
    <property type="match status" value="1"/>
</dbReference>
<evidence type="ECO:0000256" key="4">
    <source>
        <dbReference type="ARBA" id="ARBA00023136"/>
    </source>
</evidence>
<feature type="compositionally biased region" description="Gly residues" evidence="5">
    <location>
        <begin position="178"/>
        <end position="187"/>
    </location>
</feature>
<dbReference type="PANTHER" id="PTHR43184:SF12">
    <property type="entry name" value="SUGAR PHOSPHATE EXCHANGER 3"/>
    <property type="match status" value="1"/>
</dbReference>
<feature type="region of interest" description="Disordered" evidence="5">
    <location>
        <begin position="400"/>
        <end position="421"/>
    </location>
</feature>
<dbReference type="Gene3D" id="1.20.1250.20">
    <property type="entry name" value="MFS general substrate transporter like domains"/>
    <property type="match status" value="1"/>
</dbReference>